<name>A0A2X2IWR6_SPHMU</name>
<proteinExistence type="predicted"/>
<evidence type="ECO:0008006" key="5">
    <source>
        <dbReference type="Google" id="ProtNLM"/>
    </source>
</evidence>
<accession>A0A2X2IWR6</accession>
<evidence type="ECO:0000313" key="4">
    <source>
        <dbReference type="Proteomes" id="UP000432350"/>
    </source>
</evidence>
<organism evidence="1 3">
    <name type="scientific">Sphingobacterium multivorum</name>
    <dbReference type="NCBI Taxonomy" id="28454"/>
    <lineage>
        <taxon>Bacteria</taxon>
        <taxon>Pseudomonadati</taxon>
        <taxon>Bacteroidota</taxon>
        <taxon>Sphingobacteriia</taxon>
        <taxon>Sphingobacteriales</taxon>
        <taxon>Sphingobacteriaceae</taxon>
        <taxon>Sphingobacterium</taxon>
    </lineage>
</organism>
<dbReference type="PROSITE" id="PS51257">
    <property type="entry name" value="PROKAR_LIPOPROTEIN"/>
    <property type="match status" value="1"/>
</dbReference>
<dbReference type="GeneID" id="97181950"/>
<dbReference type="Proteomes" id="UP000432350">
    <property type="component" value="Unassembled WGS sequence"/>
</dbReference>
<dbReference type="EMBL" id="UAUU01000002">
    <property type="protein sequence ID" value="SPZ83706.1"/>
    <property type="molecule type" value="Genomic_DNA"/>
</dbReference>
<evidence type="ECO:0000313" key="1">
    <source>
        <dbReference type="EMBL" id="SPZ83706.1"/>
    </source>
</evidence>
<accession>A0A654CIW3</accession>
<evidence type="ECO:0000313" key="3">
    <source>
        <dbReference type="Proteomes" id="UP000251241"/>
    </source>
</evidence>
<protein>
    <recommendedName>
        <fullName evidence="5">DUF5007 domain-containing protein</fullName>
    </recommendedName>
</protein>
<dbReference type="EMBL" id="CABWMV010000024">
    <property type="protein sequence ID" value="VXC93362.1"/>
    <property type="molecule type" value="Genomic_DNA"/>
</dbReference>
<dbReference type="Proteomes" id="UP000251241">
    <property type="component" value="Unassembled WGS sequence"/>
</dbReference>
<gene>
    <name evidence="1" type="ORF">NCTC11343_00225</name>
    <name evidence="2" type="ORF">SPHINGO8BC_50973</name>
</gene>
<reference evidence="2 4" key="2">
    <citation type="submission" date="2019-10" db="EMBL/GenBank/DDBJ databases">
        <authorList>
            <person name="Karimi E."/>
        </authorList>
    </citation>
    <scope>NUCLEOTIDE SEQUENCE [LARGE SCALE GENOMIC DNA]</scope>
    <source>
        <strain evidence="2">Sphingobacterium sp. 8BC</strain>
    </source>
</reference>
<reference evidence="1 3" key="1">
    <citation type="submission" date="2018-06" db="EMBL/GenBank/DDBJ databases">
        <authorList>
            <consortium name="Pathogen Informatics"/>
            <person name="Doyle S."/>
        </authorList>
    </citation>
    <scope>NUCLEOTIDE SEQUENCE [LARGE SCALE GENOMIC DNA]</scope>
    <source>
        <strain evidence="1 3">NCTC11343</strain>
    </source>
</reference>
<dbReference type="AlphaFoldDB" id="A0A2X2IWR6"/>
<dbReference type="RefSeq" id="WP_070565228.1">
    <property type="nucleotide sequence ID" value="NZ_CP068086.1"/>
</dbReference>
<sequence>MKTNLKILYSLLFAFALTSGCKKIENGFLSEGIRYKDNTIFCKRGMSLTMSDRINTDGSTPPYTFELLNLNDEATGQPAPDVFFKEFDILTFKPGLVFNAETDTTVELLNKKRETVKKAPMEFNTVSGQLVFNRASANLPLGRFNFDVKMTNPRGERVFPKLATIEIVEPTIDDMFKVTYQAASGSSAAEVFTGITAPKVTCTKISNDGARVILKIVDKNGNAFNPKNGEVIKRGDRPMFESHVKFNPVQVTDNSLICDFEVAPFPLAKLIGKDGTDWGFLNYYRIPMKYAQIDGLSANNVNPVFGFQLLMEGTYEVQVKLPTVTRITQ</sequence>
<evidence type="ECO:0000313" key="2">
    <source>
        <dbReference type="EMBL" id="VXC93362.1"/>
    </source>
</evidence>